<protein>
    <submittedName>
        <fullName evidence="2">Uncharacterized protein</fullName>
    </submittedName>
</protein>
<dbReference type="AlphaFoldDB" id="A0A0S4UVG3"/>
<reference evidence="2" key="1">
    <citation type="submission" date="2015-10" db="EMBL/GenBank/DDBJ databases">
        <authorList>
            <person name="Gilbert D.G."/>
        </authorList>
    </citation>
    <scope>NUCLEOTIDE SEQUENCE</scope>
    <source>
        <strain evidence="2">Phyl III-seqv23</strain>
    </source>
</reference>
<accession>A0A0S4UVG3</accession>
<evidence type="ECO:0000313" key="2">
    <source>
        <dbReference type="EMBL" id="CUV26207.1"/>
    </source>
</evidence>
<gene>
    <name evidence="2" type="ORF">RUN1744_v1_1320001</name>
</gene>
<evidence type="ECO:0000256" key="1">
    <source>
        <dbReference type="SAM" id="MobiDB-lite"/>
    </source>
</evidence>
<organism evidence="2">
    <name type="scientific">Ralstonia solanacearum</name>
    <name type="common">Pseudomonas solanacearum</name>
    <dbReference type="NCBI Taxonomy" id="305"/>
    <lineage>
        <taxon>Bacteria</taxon>
        <taxon>Pseudomonadati</taxon>
        <taxon>Pseudomonadota</taxon>
        <taxon>Betaproteobacteria</taxon>
        <taxon>Burkholderiales</taxon>
        <taxon>Burkholderiaceae</taxon>
        <taxon>Ralstonia</taxon>
        <taxon>Ralstonia solanacearum species complex</taxon>
    </lineage>
</organism>
<dbReference type="EMBL" id="LN899823">
    <property type="protein sequence ID" value="CUV26207.1"/>
    <property type="molecule type" value="Genomic_DNA"/>
</dbReference>
<feature type="compositionally biased region" description="Basic and acidic residues" evidence="1">
    <location>
        <begin position="15"/>
        <end position="28"/>
    </location>
</feature>
<name>A0A0S4UVG3_RALSL</name>
<proteinExistence type="predicted"/>
<sequence>MQCNRGGALPGRLPGDLHRAEPAEERNGGGDGPRYKRAPGAVMAADGISGTSASAMLFLLQCNGTRLLQRSACAGRDRLAHR</sequence>
<feature type="region of interest" description="Disordered" evidence="1">
    <location>
        <begin position="1"/>
        <end position="38"/>
    </location>
</feature>